<dbReference type="InterPro" id="IPR044068">
    <property type="entry name" value="CB"/>
</dbReference>
<dbReference type="InterPro" id="IPR011010">
    <property type="entry name" value="DNA_brk_join_enz"/>
</dbReference>
<keyword evidence="3" id="KW-0233">DNA recombination</keyword>
<dbReference type="Proteomes" id="UP000809431">
    <property type="component" value="Unassembled WGS sequence"/>
</dbReference>
<dbReference type="Gene3D" id="1.10.443.10">
    <property type="entry name" value="Intergrase catalytic core"/>
    <property type="match status" value="1"/>
</dbReference>
<feature type="domain" description="Tyr recombinase" evidence="5">
    <location>
        <begin position="161"/>
        <end position="332"/>
    </location>
</feature>
<dbReference type="Pfam" id="PF00589">
    <property type="entry name" value="Phage_integrase"/>
    <property type="match status" value="1"/>
</dbReference>
<dbReference type="Gene3D" id="1.10.150.130">
    <property type="match status" value="1"/>
</dbReference>
<evidence type="ECO:0000259" key="5">
    <source>
        <dbReference type="PROSITE" id="PS51898"/>
    </source>
</evidence>
<dbReference type="PROSITE" id="PS51898">
    <property type="entry name" value="TYR_RECOMBINASE"/>
    <property type="match status" value="1"/>
</dbReference>
<evidence type="ECO:0000259" key="6">
    <source>
        <dbReference type="PROSITE" id="PS51900"/>
    </source>
</evidence>
<name>A0ABS2BH98_9NEIS</name>
<dbReference type="InterPro" id="IPR050090">
    <property type="entry name" value="Tyrosine_recombinase_XerCD"/>
</dbReference>
<evidence type="ECO:0000256" key="4">
    <source>
        <dbReference type="PROSITE-ProRule" id="PRU01248"/>
    </source>
</evidence>
<dbReference type="PANTHER" id="PTHR30349:SF94">
    <property type="entry name" value="INTEGRASE_RECOMBINASE HI_1414-RELATED"/>
    <property type="match status" value="1"/>
</dbReference>
<sequence>MASYRKRSAGWRAEIARQGVRESATFDTKAEAVAWATKREAEIMDGAGGKLPTRTLAQALERYRTEVSPSKGGARWEVVRLQAFQRRGDDPFFEMIDQPLADIDASDWASWRDKRLQQVSAATVNRELNLIRSVLENARREWLWTKTNSLTDVRRPASTPPRDRRVSEDEIQRMCFALGYVDGQAPSNSTQRIAVAFLLAIETAMRAGELCALTWDRVHLAGRFVTLTKTKNGDKRNVPLSKKAASLIQLLPRNGVQVIGVSTATLDTLWRRARQKALIDNLHFHDSRHEALTRLAKKLSVLDLARMVGHRDPRSLMIYYNATATEIAEQLD</sequence>
<evidence type="ECO:0000256" key="2">
    <source>
        <dbReference type="ARBA" id="ARBA00023125"/>
    </source>
</evidence>
<keyword evidence="2 4" id="KW-0238">DNA-binding</keyword>
<evidence type="ECO:0000313" key="7">
    <source>
        <dbReference type="EMBL" id="MBM3114978.1"/>
    </source>
</evidence>
<gene>
    <name evidence="7" type="ORF">JMJ54_03975</name>
</gene>
<dbReference type="EMBL" id="JAESND010000001">
    <property type="protein sequence ID" value="MBM3114978.1"/>
    <property type="molecule type" value="Genomic_DNA"/>
</dbReference>
<protein>
    <submittedName>
        <fullName evidence="7">Site-specific integrase</fullName>
    </submittedName>
</protein>
<proteinExistence type="predicted"/>
<reference evidence="7 8" key="1">
    <citation type="submission" date="2021-01" db="EMBL/GenBank/DDBJ databases">
        <title>Draft Genome Sequence and Polyhydroxyalkanoate Biosynthetic Potential of Jeongeupia naejangsanensis Type Strain DSM 24253.</title>
        <authorList>
            <person name="Turrini P."/>
            <person name="Artuso I."/>
            <person name="Lugli G.A."/>
            <person name="Frangipani E."/>
            <person name="Ventura M."/>
            <person name="Visca P."/>
        </authorList>
    </citation>
    <scope>NUCLEOTIDE SEQUENCE [LARGE SCALE GENOMIC DNA]</scope>
    <source>
        <strain evidence="7 8">DSM 24253</strain>
    </source>
</reference>
<evidence type="ECO:0000256" key="1">
    <source>
        <dbReference type="ARBA" id="ARBA00022908"/>
    </source>
</evidence>
<dbReference type="CDD" id="cd00796">
    <property type="entry name" value="INT_Rci_Hp1_C"/>
    <property type="match status" value="1"/>
</dbReference>
<feature type="domain" description="Core-binding (CB)" evidence="6">
    <location>
        <begin position="54"/>
        <end position="139"/>
    </location>
</feature>
<organism evidence="7 8">
    <name type="scientific">Jeongeupia naejangsanensis</name>
    <dbReference type="NCBI Taxonomy" id="613195"/>
    <lineage>
        <taxon>Bacteria</taxon>
        <taxon>Pseudomonadati</taxon>
        <taxon>Pseudomonadota</taxon>
        <taxon>Betaproteobacteria</taxon>
        <taxon>Neisseriales</taxon>
        <taxon>Chitinibacteraceae</taxon>
        <taxon>Jeongeupia</taxon>
    </lineage>
</organism>
<evidence type="ECO:0000256" key="3">
    <source>
        <dbReference type="ARBA" id="ARBA00023172"/>
    </source>
</evidence>
<comment type="caution">
    <text evidence="7">The sequence shown here is derived from an EMBL/GenBank/DDBJ whole genome shotgun (WGS) entry which is preliminary data.</text>
</comment>
<dbReference type="PANTHER" id="PTHR30349">
    <property type="entry name" value="PHAGE INTEGRASE-RELATED"/>
    <property type="match status" value="1"/>
</dbReference>
<dbReference type="InterPro" id="IPR013762">
    <property type="entry name" value="Integrase-like_cat_sf"/>
</dbReference>
<accession>A0ABS2BH98</accession>
<dbReference type="InterPro" id="IPR002104">
    <property type="entry name" value="Integrase_catalytic"/>
</dbReference>
<dbReference type="InterPro" id="IPR010998">
    <property type="entry name" value="Integrase_recombinase_N"/>
</dbReference>
<dbReference type="PROSITE" id="PS51900">
    <property type="entry name" value="CB"/>
    <property type="match status" value="1"/>
</dbReference>
<keyword evidence="8" id="KW-1185">Reference proteome</keyword>
<evidence type="ECO:0000313" key="8">
    <source>
        <dbReference type="Proteomes" id="UP000809431"/>
    </source>
</evidence>
<dbReference type="SUPFAM" id="SSF56349">
    <property type="entry name" value="DNA breaking-rejoining enzymes"/>
    <property type="match status" value="1"/>
</dbReference>
<keyword evidence="1" id="KW-0229">DNA integration</keyword>